<dbReference type="InterPro" id="IPR025159">
    <property type="entry name" value="AbiEi_N"/>
</dbReference>
<comment type="caution">
    <text evidence="2">The sequence shown here is derived from an EMBL/GenBank/DDBJ whole genome shotgun (WGS) entry which is preliminary data.</text>
</comment>
<dbReference type="EMBL" id="VIGH01000001">
    <property type="protein sequence ID" value="TQF75129.1"/>
    <property type="molecule type" value="Genomic_DNA"/>
</dbReference>
<evidence type="ECO:0000313" key="3">
    <source>
        <dbReference type="Proteomes" id="UP000316256"/>
    </source>
</evidence>
<feature type="domain" description="AbiEi antitoxin N-terminal" evidence="1">
    <location>
        <begin position="14"/>
        <end position="56"/>
    </location>
</feature>
<reference evidence="2 3" key="1">
    <citation type="submission" date="2019-06" db="EMBL/GenBank/DDBJ databases">
        <title>Rhodococcus spaelei sp. nov., isolated from a cave.</title>
        <authorList>
            <person name="Lee S.D."/>
        </authorList>
    </citation>
    <scope>NUCLEOTIDE SEQUENCE [LARGE SCALE GENOMIC DNA]</scope>
    <source>
        <strain evidence="2 3">C9-5</strain>
    </source>
</reference>
<name>A0A541BS83_9NOCA</name>
<dbReference type="Pfam" id="PF13338">
    <property type="entry name" value="AbiEi_4"/>
    <property type="match status" value="1"/>
</dbReference>
<sequence length="358" mass="39589">MHPEQMPHELQVLLDAQLGLVTQAQLAAFGFPRTRVRNRLDAGRWQRVLHGVYCVTTGPLNRHMTLMAALIYGGGPALLSHRTAAEEWGIVPVDPSSPVHITVPYRCSAKGQPATHVAGGSSGFPMPAAGSVLHPGVVVHRSRAHGHIGLDTAMPRTSLADTAIDFAVAEPTARAAYVSLISSVTNRRIRLADVRQRIQERTPRRYRKALGGAVSLLAEGVQSMLEYHFAVDVEQAHGLPRAHRQGPVIVDGRTLWEDCDYTEFGVPLIVRLDGRWAHFMREVRFRDRRRDNAAELADRPRLVYGFEETVGTACVVAQEVERVLRREGWVRRDENPCRACESFWSAWGPEGLTGGEAA</sequence>
<evidence type="ECO:0000259" key="1">
    <source>
        <dbReference type="Pfam" id="PF13338"/>
    </source>
</evidence>
<evidence type="ECO:0000313" key="2">
    <source>
        <dbReference type="EMBL" id="TQF75129.1"/>
    </source>
</evidence>
<gene>
    <name evidence="2" type="ORF">FK531_03535</name>
</gene>
<dbReference type="AlphaFoldDB" id="A0A541BS83"/>
<dbReference type="RefSeq" id="WP_142095213.1">
    <property type="nucleotide sequence ID" value="NZ_VIGH01000001.1"/>
</dbReference>
<organism evidence="2 3">
    <name type="scientific">Rhodococcus spelaei</name>
    <dbReference type="NCBI Taxonomy" id="2546320"/>
    <lineage>
        <taxon>Bacteria</taxon>
        <taxon>Bacillati</taxon>
        <taxon>Actinomycetota</taxon>
        <taxon>Actinomycetes</taxon>
        <taxon>Mycobacteriales</taxon>
        <taxon>Nocardiaceae</taxon>
        <taxon>Rhodococcus</taxon>
    </lineage>
</organism>
<keyword evidence="3" id="KW-1185">Reference proteome</keyword>
<accession>A0A541BS83</accession>
<protein>
    <submittedName>
        <fullName evidence="2">Type IV toxin-antitoxin system AbiEi family antitoxin domain-containing protein</fullName>
    </submittedName>
</protein>
<proteinExistence type="predicted"/>
<dbReference type="OrthoDB" id="5146042at2"/>
<dbReference type="Proteomes" id="UP000316256">
    <property type="component" value="Unassembled WGS sequence"/>
</dbReference>